<evidence type="ECO:0000313" key="1">
    <source>
        <dbReference type="EMBL" id="GAA4491051.1"/>
    </source>
</evidence>
<sequence>MVRSGPFARIVIGEVTLDKDDERISVGDADGEIVVPSPAARTRVVKSTPDASAPLDEVWIDLMPADIVVKR</sequence>
<protein>
    <submittedName>
        <fullName evidence="1">Uncharacterized protein</fullName>
    </submittedName>
</protein>
<name>A0ABP8PPK7_9MICO</name>
<dbReference type="Proteomes" id="UP001500731">
    <property type="component" value="Unassembled WGS sequence"/>
</dbReference>
<gene>
    <name evidence="1" type="ORF">GCM10023171_34330</name>
</gene>
<organism evidence="1 2">
    <name type="scientific">Microbacterium panaciterrae</name>
    <dbReference type="NCBI Taxonomy" id="985759"/>
    <lineage>
        <taxon>Bacteria</taxon>
        <taxon>Bacillati</taxon>
        <taxon>Actinomycetota</taxon>
        <taxon>Actinomycetes</taxon>
        <taxon>Micrococcales</taxon>
        <taxon>Microbacteriaceae</taxon>
        <taxon>Microbacterium</taxon>
    </lineage>
</organism>
<evidence type="ECO:0000313" key="2">
    <source>
        <dbReference type="Proteomes" id="UP001500731"/>
    </source>
</evidence>
<keyword evidence="2" id="KW-1185">Reference proteome</keyword>
<comment type="caution">
    <text evidence="1">The sequence shown here is derived from an EMBL/GenBank/DDBJ whole genome shotgun (WGS) entry which is preliminary data.</text>
</comment>
<reference evidence="2" key="1">
    <citation type="journal article" date="2019" name="Int. J. Syst. Evol. Microbiol.">
        <title>The Global Catalogue of Microorganisms (GCM) 10K type strain sequencing project: providing services to taxonomists for standard genome sequencing and annotation.</title>
        <authorList>
            <consortium name="The Broad Institute Genomics Platform"/>
            <consortium name="The Broad Institute Genome Sequencing Center for Infectious Disease"/>
            <person name="Wu L."/>
            <person name="Ma J."/>
        </authorList>
    </citation>
    <scope>NUCLEOTIDE SEQUENCE [LARGE SCALE GENOMIC DNA]</scope>
    <source>
        <strain evidence="2">JCM 17839</strain>
    </source>
</reference>
<accession>A0ABP8PPK7</accession>
<dbReference type="EMBL" id="BAABGP010000024">
    <property type="protein sequence ID" value="GAA4491051.1"/>
    <property type="molecule type" value="Genomic_DNA"/>
</dbReference>
<proteinExistence type="predicted"/>